<evidence type="ECO:0000313" key="3">
    <source>
        <dbReference type="Proteomes" id="UP001211065"/>
    </source>
</evidence>
<evidence type="ECO:0000313" key="2">
    <source>
        <dbReference type="EMBL" id="KAJ3212069.1"/>
    </source>
</evidence>
<proteinExistence type="predicted"/>
<dbReference type="Proteomes" id="UP001211065">
    <property type="component" value="Unassembled WGS sequence"/>
</dbReference>
<accession>A0AAD5TWE1</accession>
<dbReference type="EMBL" id="JADGJW010000797">
    <property type="protein sequence ID" value="KAJ3212069.1"/>
    <property type="molecule type" value="Genomic_DNA"/>
</dbReference>
<organism evidence="2 3">
    <name type="scientific">Clydaea vesicula</name>
    <dbReference type="NCBI Taxonomy" id="447962"/>
    <lineage>
        <taxon>Eukaryota</taxon>
        <taxon>Fungi</taxon>
        <taxon>Fungi incertae sedis</taxon>
        <taxon>Chytridiomycota</taxon>
        <taxon>Chytridiomycota incertae sedis</taxon>
        <taxon>Chytridiomycetes</taxon>
        <taxon>Lobulomycetales</taxon>
        <taxon>Lobulomycetaceae</taxon>
        <taxon>Clydaea</taxon>
    </lineage>
</organism>
<keyword evidence="1" id="KW-0812">Transmembrane</keyword>
<sequence>MNSSSSNETVVDYFGGTKLKCDTCYVKCSNEFEDLIYLDPLPFNKLKMSFSNCFCKNIDELFETYNLTMCNTYPASSVEICAKLVADDVEDYPPQSFIPQEKERKDLGSVPYVVLTIFSLLAAFLIMLKLEKNRKRTNQVFNPSLPSDVVIPLNERSLYYYQEEFGDEQLPKYCSDLEFQPSNEDIPLQVLNSDVINTTTTAGLPTFEESQVSTGQSIDQGETLNELQQNENIGNVTADSIILVPLSSNEQL</sequence>
<protein>
    <submittedName>
        <fullName evidence="2">Uncharacterized protein</fullName>
    </submittedName>
</protein>
<evidence type="ECO:0000256" key="1">
    <source>
        <dbReference type="SAM" id="Phobius"/>
    </source>
</evidence>
<feature type="transmembrane region" description="Helical" evidence="1">
    <location>
        <begin position="109"/>
        <end position="128"/>
    </location>
</feature>
<reference evidence="2" key="1">
    <citation type="submission" date="2020-05" db="EMBL/GenBank/DDBJ databases">
        <title>Phylogenomic resolution of chytrid fungi.</title>
        <authorList>
            <person name="Stajich J.E."/>
            <person name="Amses K."/>
            <person name="Simmons R."/>
            <person name="Seto K."/>
            <person name="Myers J."/>
            <person name="Bonds A."/>
            <person name="Quandt C.A."/>
            <person name="Barry K."/>
            <person name="Liu P."/>
            <person name="Grigoriev I."/>
            <person name="Longcore J.E."/>
            <person name="James T.Y."/>
        </authorList>
    </citation>
    <scope>NUCLEOTIDE SEQUENCE</scope>
    <source>
        <strain evidence="2">JEL0476</strain>
    </source>
</reference>
<dbReference type="AlphaFoldDB" id="A0AAD5TWE1"/>
<keyword evidence="1" id="KW-1133">Transmembrane helix</keyword>
<keyword evidence="3" id="KW-1185">Reference proteome</keyword>
<keyword evidence="1" id="KW-0472">Membrane</keyword>
<name>A0AAD5TWE1_9FUNG</name>
<comment type="caution">
    <text evidence="2">The sequence shown here is derived from an EMBL/GenBank/DDBJ whole genome shotgun (WGS) entry which is preliminary data.</text>
</comment>
<gene>
    <name evidence="2" type="ORF">HK099_007810</name>
</gene>